<organism evidence="6 7">
    <name type="scientific">Pseudonocardia kunmingensis</name>
    <dbReference type="NCBI Taxonomy" id="630975"/>
    <lineage>
        <taxon>Bacteria</taxon>
        <taxon>Bacillati</taxon>
        <taxon>Actinomycetota</taxon>
        <taxon>Actinomycetes</taxon>
        <taxon>Pseudonocardiales</taxon>
        <taxon>Pseudonocardiaceae</taxon>
        <taxon>Pseudonocardia</taxon>
    </lineage>
</organism>
<dbReference type="InterPro" id="IPR039420">
    <property type="entry name" value="WalR-like"/>
</dbReference>
<dbReference type="Pfam" id="PF00196">
    <property type="entry name" value="GerE"/>
    <property type="match status" value="1"/>
</dbReference>
<dbReference type="PRINTS" id="PR00038">
    <property type="entry name" value="HTHLUXR"/>
</dbReference>
<dbReference type="InterPro" id="IPR058245">
    <property type="entry name" value="NreC/VraR/RcsB-like_REC"/>
</dbReference>
<protein>
    <submittedName>
        <fullName evidence="6">LuxR family two component transcriptional regulator</fullName>
    </submittedName>
</protein>
<dbReference type="SUPFAM" id="SSF52172">
    <property type="entry name" value="CheY-like"/>
    <property type="match status" value="1"/>
</dbReference>
<dbReference type="InterPro" id="IPR000792">
    <property type="entry name" value="Tscrpt_reg_LuxR_C"/>
</dbReference>
<dbReference type="GO" id="GO:0003677">
    <property type="term" value="F:DNA binding"/>
    <property type="evidence" value="ECO:0007669"/>
    <property type="project" value="UniProtKB-KW"/>
</dbReference>
<dbReference type="InterPro" id="IPR001789">
    <property type="entry name" value="Sig_transdc_resp-reg_receiver"/>
</dbReference>
<dbReference type="InterPro" id="IPR016032">
    <property type="entry name" value="Sig_transdc_resp-reg_C-effctor"/>
</dbReference>
<evidence type="ECO:0000256" key="1">
    <source>
        <dbReference type="ARBA" id="ARBA00022553"/>
    </source>
</evidence>
<comment type="caution">
    <text evidence="6">The sequence shown here is derived from an EMBL/GenBank/DDBJ whole genome shotgun (WGS) entry which is preliminary data.</text>
</comment>
<keyword evidence="2" id="KW-0238">DNA-binding</keyword>
<dbReference type="PROSITE" id="PS00622">
    <property type="entry name" value="HTH_LUXR_1"/>
    <property type="match status" value="1"/>
</dbReference>
<feature type="modified residue" description="4-aspartylphosphate" evidence="3">
    <location>
        <position position="88"/>
    </location>
</feature>
<accession>A0A543DXC2</accession>
<proteinExistence type="predicted"/>
<dbReference type="Gene3D" id="3.40.50.2300">
    <property type="match status" value="1"/>
</dbReference>
<evidence type="ECO:0000259" key="5">
    <source>
        <dbReference type="PROSITE" id="PS50110"/>
    </source>
</evidence>
<sequence length="243" mass="25205">MAVVGQGAPVRGTAGHSPAHAVLSPAMVPHPREELFSVLVVDDHPLLREAIAARLRSMGAGTVYEAASVAEARARAHANGPCDLAILDLGLPDGSGLDLVTELRSLGWNRLVVLASSDDPYAVRSAFQAGAQAYLLKSASAAIVTDGVKRVLDGGVYADPTVAPLLATGTRVPGTDNTPRELSAREVEVLQLVADGQSNKEIGEALSLSALTVKSHLSRIGRKLGTGDRAQMVALAMRAGVIR</sequence>
<dbReference type="PANTHER" id="PTHR43214:SF42">
    <property type="entry name" value="TRANSCRIPTIONAL REGULATORY PROTEIN DESR"/>
    <property type="match status" value="1"/>
</dbReference>
<keyword evidence="1 3" id="KW-0597">Phosphoprotein</keyword>
<dbReference type="Pfam" id="PF00072">
    <property type="entry name" value="Response_reg"/>
    <property type="match status" value="1"/>
</dbReference>
<feature type="domain" description="Response regulatory" evidence="5">
    <location>
        <begin position="37"/>
        <end position="152"/>
    </location>
</feature>
<evidence type="ECO:0000313" key="7">
    <source>
        <dbReference type="Proteomes" id="UP000315677"/>
    </source>
</evidence>
<name>A0A543DXC2_9PSEU</name>
<dbReference type="SMART" id="SM00448">
    <property type="entry name" value="REC"/>
    <property type="match status" value="1"/>
</dbReference>
<feature type="domain" description="HTH luxR-type" evidence="4">
    <location>
        <begin position="175"/>
        <end position="240"/>
    </location>
</feature>
<dbReference type="EMBL" id="VFPA01000001">
    <property type="protein sequence ID" value="TQM13971.1"/>
    <property type="molecule type" value="Genomic_DNA"/>
</dbReference>
<dbReference type="PROSITE" id="PS50110">
    <property type="entry name" value="RESPONSE_REGULATORY"/>
    <property type="match status" value="1"/>
</dbReference>
<dbReference type="PANTHER" id="PTHR43214">
    <property type="entry name" value="TWO-COMPONENT RESPONSE REGULATOR"/>
    <property type="match status" value="1"/>
</dbReference>
<evidence type="ECO:0000313" key="6">
    <source>
        <dbReference type="EMBL" id="TQM13971.1"/>
    </source>
</evidence>
<dbReference type="CDD" id="cd06170">
    <property type="entry name" value="LuxR_C_like"/>
    <property type="match status" value="1"/>
</dbReference>
<dbReference type="SUPFAM" id="SSF46894">
    <property type="entry name" value="C-terminal effector domain of the bipartite response regulators"/>
    <property type="match status" value="1"/>
</dbReference>
<dbReference type="GO" id="GO:0000160">
    <property type="term" value="P:phosphorelay signal transduction system"/>
    <property type="evidence" value="ECO:0007669"/>
    <property type="project" value="InterPro"/>
</dbReference>
<evidence type="ECO:0000256" key="2">
    <source>
        <dbReference type="ARBA" id="ARBA00023125"/>
    </source>
</evidence>
<dbReference type="PROSITE" id="PS50043">
    <property type="entry name" value="HTH_LUXR_2"/>
    <property type="match status" value="1"/>
</dbReference>
<evidence type="ECO:0000259" key="4">
    <source>
        <dbReference type="PROSITE" id="PS50043"/>
    </source>
</evidence>
<keyword evidence="7" id="KW-1185">Reference proteome</keyword>
<reference evidence="6 7" key="1">
    <citation type="submission" date="2019-06" db="EMBL/GenBank/DDBJ databases">
        <title>Sequencing the genomes of 1000 actinobacteria strains.</title>
        <authorList>
            <person name="Klenk H.-P."/>
        </authorList>
    </citation>
    <scope>NUCLEOTIDE SEQUENCE [LARGE SCALE GENOMIC DNA]</scope>
    <source>
        <strain evidence="6 7">DSM 45301</strain>
    </source>
</reference>
<dbReference type="AlphaFoldDB" id="A0A543DXC2"/>
<dbReference type="CDD" id="cd17535">
    <property type="entry name" value="REC_NarL-like"/>
    <property type="match status" value="1"/>
</dbReference>
<dbReference type="Proteomes" id="UP000315677">
    <property type="component" value="Unassembled WGS sequence"/>
</dbReference>
<gene>
    <name evidence="6" type="ORF">FB558_0727</name>
</gene>
<dbReference type="SMART" id="SM00421">
    <property type="entry name" value="HTH_LUXR"/>
    <property type="match status" value="1"/>
</dbReference>
<evidence type="ECO:0000256" key="3">
    <source>
        <dbReference type="PROSITE-ProRule" id="PRU00169"/>
    </source>
</evidence>
<dbReference type="InterPro" id="IPR011006">
    <property type="entry name" value="CheY-like_superfamily"/>
</dbReference>
<dbReference type="GO" id="GO:0006355">
    <property type="term" value="P:regulation of DNA-templated transcription"/>
    <property type="evidence" value="ECO:0007669"/>
    <property type="project" value="InterPro"/>
</dbReference>